<dbReference type="Pfam" id="PF14276">
    <property type="entry name" value="DUF4363"/>
    <property type="match status" value="1"/>
</dbReference>
<dbReference type="STRING" id="36842.SAMN02194393_04326"/>
<name>A0A1T5MAU9_9FIRM</name>
<reference evidence="1 2" key="1">
    <citation type="submission" date="2017-02" db="EMBL/GenBank/DDBJ databases">
        <authorList>
            <person name="Peterson S.W."/>
        </authorList>
    </citation>
    <scope>NUCLEOTIDE SEQUENCE [LARGE SCALE GENOMIC DNA]</scope>
    <source>
        <strain evidence="1 2">M1</strain>
    </source>
</reference>
<dbReference type="AlphaFoldDB" id="A0A1T5MAU9"/>
<gene>
    <name evidence="1" type="ORF">SAMN02194393_04326</name>
</gene>
<dbReference type="RefSeq" id="WP_079494553.1">
    <property type="nucleotide sequence ID" value="NZ_FUZT01000012.1"/>
</dbReference>
<dbReference type="Proteomes" id="UP000190285">
    <property type="component" value="Unassembled WGS sequence"/>
</dbReference>
<organism evidence="1 2">
    <name type="scientific">Maledivibacter halophilus</name>
    <dbReference type="NCBI Taxonomy" id="36842"/>
    <lineage>
        <taxon>Bacteria</taxon>
        <taxon>Bacillati</taxon>
        <taxon>Bacillota</taxon>
        <taxon>Clostridia</taxon>
        <taxon>Peptostreptococcales</taxon>
        <taxon>Caminicellaceae</taxon>
        <taxon>Maledivibacter</taxon>
    </lineage>
</organism>
<evidence type="ECO:0000313" key="2">
    <source>
        <dbReference type="Proteomes" id="UP000190285"/>
    </source>
</evidence>
<protein>
    <recommendedName>
        <fullName evidence="3">DUF4363 family protein</fullName>
    </recommendedName>
</protein>
<evidence type="ECO:0008006" key="3">
    <source>
        <dbReference type="Google" id="ProtNLM"/>
    </source>
</evidence>
<dbReference type="OrthoDB" id="3034917at2"/>
<proteinExistence type="predicted"/>
<keyword evidence="2" id="KW-1185">Reference proteome</keyword>
<sequence>MKSLFISTIVVVILITFWVIIFSQVSESVEILSSLLEDMEDKIYNDNWKSVLDVYKLINDKWTNTSKILMLILDHGEMEKINLALEKLEKYISLKNKSLAIGEAASLKYLLNHIKEKESLSLKNIF</sequence>
<dbReference type="EMBL" id="FUZT01000012">
    <property type="protein sequence ID" value="SKC84978.1"/>
    <property type="molecule type" value="Genomic_DNA"/>
</dbReference>
<evidence type="ECO:0000313" key="1">
    <source>
        <dbReference type="EMBL" id="SKC84978.1"/>
    </source>
</evidence>
<dbReference type="InterPro" id="IPR025373">
    <property type="entry name" value="DUF4363"/>
</dbReference>
<accession>A0A1T5MAU9</accession>